<name>G8R6K9_OWEHD</name>
<organism evidence="2 3">
    <name type="scientific">Owenweeksia hongkongensis (strain DSM 17368 / CIP 108786 / JCM 12287 / NRRL B-23963 / UST20020801)</name>
    <dbReference type="NCBI Taxonomy" id="926562"/>
    <lineage>
        <taxon>Bacteria</taxon>
        <taxon>Pseudomonadati</taxon>
        <taxon>Bacteroidota</taxon>
        <taxon>Flavobacteriia</taxon>
        <taxon>Flavobacteriales</taxon>
        <taxon>Owenweeksiaceae</taxon>
        <taxon>Owenweeksia</taxon>
    </lineage>
</organism>
<sequence length="124" mass="14019">MDSADRLIEYYFQRKIAGMPSSDIHQSLKQQMMEEEERDVIVSQVEYKESLYLKALSRKKIAKILAIVGIALILITASVFFYTYTSDNIFINPAIIYSVFGVGVALALSSFFLYPKGNIASFKS</sequence>
<keyword evidence="1" id="KW-1133">Transmembrane helix</keyword>
<evidence type="ECO:0000313" key="3">
    <source>
        <dbReference type="Proteomes" id="UP000005631"/>
    </source>
</evidence>
<reference evidence="2 3" key="1">
    <citation type="journal article" date="2012" name="Stand. Genomic Sci.">
        <title>Genome sequence of the orange-pigmented seawater bacterium Owenweeksia hongkongensis type strain (UST20020801(T)).</title>
        <authorList>
            <person name="Riedel T."/>
            <person name="Held B."/>
            <person name="Nolan M."/>
            <person name="Lucas S."/>
            <person name="Lapidus A."/>
            <person name="Tice H."/>
            <person name="Del Rio T.G."/>
            <person name="Cheng J.F."/>
            <person name="Han C."/>
            <person name="Tapia R."/>
            <person name="Goodwin L.A."/>
            <person name="Pitluck S."/>
            <person name="Liolios K."/>
            <person name="Mavromatis K."/>
            <person name="Pagani I."/>
            <person name="Ivanova N."/>
            <person name="Mikhailova N."/>
            <person name="Pati A."/>
            <person name="Chen A."/>
            <person name="Palaniappan K."/>
            <person name="Rohde M."/>
            <person name="Tindall B.J."/>
            <person name="Detter J.C."/>
            <person name="Goker M."/>
            <person name="Woyke T."/>
            <person name="Bristow J."/>
            <person name="Eisen J.A."/>
            <person name="Markowitz V."/>
            <person name="Hugenholtz P."/>
            <person name="Klenk H.P."/>
            <person name="Kyrpides N.C."/>
        </authorList>
    </citation>
    <scope>NUCLEOTIDE SEQUENCE</scope>
    <source>
        <strain evidence="3">DSM 17368 / JCM 12287 / NRRL B-23963</strain>
    </source>
</reference>
<proteinExistence type="predicted"/>
<dbReference type="STRING" id="926562.Oweho_0130"/>
<dbReference type="HOGENOM" id="CLU_2001568_0_0_10"/>
<dbReference type="AlphaFoldDB" id="G8R6K9"/>
<evidence type="ECO:0000256" key="1">
    <source>
        <dbReference type="SAM" id="Phobius"/>
    </source>
</evidence>
<feature type="transmembrane region" description="Helical" evidence="1">
    <location>
        <begin position="90"/>
        <end position="114"/>
    </location>
</feature>
<dbReference type="EMBL" id="CP003156">
    <property type="protein sequence ID" value="AEV31152.1"/>
    <property type="molecule type" value="Genomic_DNA"/>
</dbReference>
<gene>
    <name evidence="2" type="ordered locus">Oweho_0130</name>
</gene>
<feature type="transmembrane region" description="Helical" evidence="1">
    <location>
        <begin position="64"/>
        <end position="84"/>
    </location>
</feature>
<dbReference type="RefSeq" id="WP_014200513.1">
    <property type="nucleotide sequence ID" value="NC_016599.1"/>
</dbReference>
<accession>G8R6K9</accession>
<protein>
    <submittedName>
        <fullName evidence="2">Uncharacterized protein</fullName>
    </submittedName>
</protein>
<keyword evidence="1" id="KW-0812">Transmembrane</keyword>
<keyword evidence="1" id="KW-0472">Membrane</keyword>
<evidence type="ECO:0000313" key="2">
    <source>
        <dbReference type="EMBL" id="AEV31152.1"/>
    </source>
</evidence>
<dbReference type="Proteomes" id="UP000005631">
    <property type="component" value="Chromosome"/>
</dbReference>
<keyword evidence="3" id="KW-1185">Reference proteome</keyword>
<dbReference type="KEGG" id="oho:Oweho_0130"/>